<sequence length="59" mass="6462">MTEKITDEELADLLEALKRAHGMGVCSKAVKLAQRCADVFPAIVAELQEYRNAAKRTSA</sequence>
<reference evidence="1" key="2">
    <citation type="submission" date="2024-02" db="EMBL/GenBank/DDBJ databases">
        <authorList>
            <consortium name="Clinical and Environmental Microbiology Branch: Whole genome sequencing antimicrobial resistance pathogens in the healthcare setting"/>
        </authorList>
    </citation>
    <scope>NUCLEOTIDE SEQUENCE</scope>
    <source>
        <strain evidence="1">2023CK-00345</strain>
    </source>
</reference>
<accession>A0A0C5EWH7</accession>
<dbReference type="RefSeq" id="WP_000136657.1">
    <property type="nucleotide sequence ID" value="NC_019083.1"/>
</dbReference>
<dbReference type="GeneID" id="39478334"/>
<dbReference type="AlphaFoldDB" id="A0A0C5EWH7"/>
<organism evidence="2 3">
    <name type="scientific">Escherichia coli</name>
    <dbReference type="NCBI Taxonomy" id="562"/>
    <lineage>
        <taxon>Bacteria</taxon>
        <taxon>Pseudomonadati</taxon>
        <taxon>Pseudomonadota</taxon>
        <taxon>Gammaproteobacteria</taxon>
        <taxon>Enterobacterales</taxon>
        <taxon>Enterobacteriaceae</taxon>
        <taxon>Escherichia</taxon>
    </lineage>
</organism>
<evidence type="ECO:0000313" key="1">
    <source>
        <dbReference type="EMBL" id="EMM0027558.1"/>
    </source>
</evidence>
<gene>
    <name evidence="2" type="ORF">BANRA_05816</name>
    <name evidence="1" type="ORF">P6223_004214</name>
</gene>
<evidence type="ECO:0000313" key="3">
    <source>
        <dbReference type="Proteomes" id="UP000281521"/>
    </source>
</evidence>
<dbReference type="Proteomes" id="UP000281521">
    <property type="component" value="Unassembled WGS sequence"/>
</dbReference>
<dbReference type="EMBL" id="UWXJ01000006">
    <property type="protein sequence ID" value="VCZ29625.1"/>
    <property type="molecule type" value="Genomic_DNA"/>
</dbReference>
<evidence type="ECO:0000313" key="2">
    <source>
        <dbReference type="EMBL" id="VCZ29625.1"/>
    </source>
</evidence>
<name>A0A0C5EWH7_ECOLX</name>
<proteinExistence type="predicted"/>
<protein>
    <submittedName>
        <fullName evidence="2">Uncharacterized protein</fullName>
    </submittedName>
</protein>
<reference evidence="2 3" key="1">
    <citation type="submission" date="2018-10" db="EMBL/GenBank/DDBJ databases">
        <authorList>
            <person name="Noll B N."/>
        </authorList>
    </citation>
    <scope>NUCLEOTIDE SEQUENCE [LARGE SCALE GENOMIC DNA]</scope>
    <source>
        <strain evidence="2">Ecoli022</strain>
    </source>
</reference>
<dbReference type="EMBL" id="ABLFQU030000052">
    <property type="protein sequence ID" value="EMM0027558.1"/>
    <property type="molecule type" value="Genomic_DNA"/>
</dbReference>